<comment type="caution">
    <text evidence="3">The sequence shown here is derived from an EMBL/GenBank/DDBJ whole genome shotgun (WGS) entry which is preliminary data.</text>
</comment>
<reference evidence="3" key="1">
    <citation type="submission" date="2023-01" db="EMBL/GenBank/DDBJ databases">
        <title>Metagenome sequencing of chrysophaentin producing Chrysophaeum taylorii.</title>
        <authorList>
            <person name="Davison J."/>
            <person name="Bewley C."/>
        </authorList>
    </citation>
    <scope>NUCLEOTIDE SEQUENCE</scope>
    <source>
        <strain evidence="3">NIES-1699</strain>
    </source>
</reference>
<organism evidence="3 4">
    <name type="scientific">Chrysophaeum taylorii</name>
    <dbReference type="NCBI Taxonomy" id="2483200"/>
    <lineage>
        <taxon>Eukaryota</taxon>
        <taxon>Sar</taxon>
        <taxon>Stramenopiles</taxon>
        <taxon>Ochrophyta</taxon>
        <taxon>Pelagophyceae</taxon>
        <taxon>Pelagomonadales</taxon>
        <taxon>Pelagomonadaceae</taxon>
        <taxon>Chrysophaeum</taxon>
    </lineage>
</organism>
<dbReference type="EMBL" id="JAQMWT010000439">
    <property type="protein sequence ID" value="KAJ8601317.1"/>
    <property type="molecule type" value="Genomic_DNA"/>
</dbReference>
<dbReference type="SUPFAM" id="SSF47473">
    <property type="entry name" value="EF-hand"/>
    <property type="match status" value="1"/>
</dbReference>
<dbReference type="InterPro" id="IPR018247">
    <property type="entry name" value="EF_Hand_1_Ca_BS"/>
</dbReference>
<gene>
    <name evidence="3" type="ORF">CTAYLR_007215</name>
</gene>
<dbReference type="Pfam" id="PF00149">
    <property type="entry name" value="Metallophos"/>
    <property type="match status" value="1"/>
</dbReference>
<evidence type="ECO:0000313" key="4">
    <source>
        <dbReference type="Proteomes" id="UP001230188"/>
    </source>
</evidence>
<dbReference type="InterPro" id="IPR011992">
    <property type="entry name" value="EF-hand-dom_pair"/>
</dbReference>
<dbReference type="PANTHER" id="PTHR36492:SF2">
    <property type="entry name" value="[ACYL-CARRIER-PROTEIN] PHOSPHODIESTERASE PPTH"/>
    <property type="match status" value="1"/>
</dbReference>
<keyword evidence="1" id="KW-0106">Calcium</keyword>
<accession>A0AAD7XH69</accession>
<dbReference type="AlphaFoldDB" id="A0AAD7XH69"/>
<protein>
    <recommendedName>
        <fullName evidence="2">EF-hand domain-containing protein</fullName>
    </recommendedName>
</protein>
<dbReference type="Gene3D" id="3.60.21.10">
    <property type="match status" value="1"/>
</dbReference>
<evidence type="ECO:0000256" key="1">
    <source>
        <dbReference type="ARBA" id="ARBA00022837"/>
    </source>
</evidence>
<proteinExistence type="predicted"/>
<dbReference type="Proteomes" id="UP001230188">
    <property type="component" value="Unassembled WGS sequence"/>
</dbReference>
<dbReference type="SUPFAM" id="SSF56300">
    <property type="entry name" value="Metallo-dependent phosphatases"/>
    <property type="match status" value="1"/>
</dbReference>
<sequence>MGNIPSDDARTGAMFQGKAAMVGAVDPWEVFDALDDDMSGTIAKSEFKRSVLHLCKARGYTCLTKDIELEEELDALWAAVDASGRGVVDASEWSALVALIEKRRRRAEKPVEEVLEVTGPGAIVRESSSLSSRKLGKIEAGVVVRGRGRRILECGTERINVRWGDGAAGWVSAKRLAAPVDEDERAPESARWTDWVDWLRSESSEALETLELARRLSSEDYPERPIRDAGSSTSWASLATANTMRRNHNSARLLSGNLRFLDAFDEARYSHLRETLALLDEDDVAGALRELEKKMDALSIDERARLREALLGARGVAWRRHQEAKIAARLERAMIIVVDEKPWWSGRLARALHGAGLVEIPDPKAVSPGLVVSAVARLPTLSGSQILVLARWASTDEMLQHPACATWLAARDRRRRVEPEAASSSSETKPPAKRAVVRAALLTCVSVAVREAAAKPGTSIQDAIVARYARVCSSRGLVADLAPTRRVWAISDLHVDVEENRRLVLSYVAHPEDAIIVAGDVAPALHVFEEVMASLVSKYRHVFFCPGNHDLWVAKADLQHSLGKFFELLVVCDRLGVKTYPAHLGDGVYVVPLFSWYDPLFVDGTQADRHKLRFFDAACKWPDFLSAERLPPPAAPVVIDGVSCATNSLDPGIATFFRRLNRPAIDAVIDDIQRRDQPPIVLSFSHFVPDKVLYEGLGGVHFLGHTMGDAAIADDVRRLDARAHVFGHSHLNVDAVLDDNTRYLQNAVGHTADGAEPDTHPILIWDAHFAPPV</sequence>
<keyword evidence="4" id="KW-1185">Reference proteome</keyword>
<dbReference type="InterPro" id="IPR002048">
    <property type="entry name" value="EF_hand_dom"/>
</dbReference>
<name>A0AAD7XH69_9STRA</name>
<feature type="domain" description="EF-hand" evidence="2">
    <location>
        <begin position="68"/>
        <end position="103"/>
    </location>
</feature>
<dbReference type="GO" id="GO:0005509">
    <property type="term" value="F:calcium ion binding"/>
    <property type="evidence" value="ECO:0007669"/>
    <property type="project" value="InterPro"/>
</dbReference>
<dbReference type="InterPro" id="IPR004843">
    <property type="entry name" value="Calcineurin-like_PHP"/>
</dbReference>
<dbReference type="InterPro" id="IPR052963">
    <property type="entry name" value="Pantetheine_PDE"/>
</dbReference>
<dbReference type="GO" id="GO:0016787">
    <property type="term" value="F:hydrolase activity"/>
    <property type="evidence" value="ECO:0007669"/>
    <property type="project" value="InterPro"/>
</dbReference>
<dbReference type="InterPro" id="IPR029052">
    <property type="entry name" value="Metallo-depent_PP-like"/>
</dbReference>
<evidence type="ECO:0000259" key="2">
    <source>
        <dbReference type="PROSITE" id="PS50222"/>
    </source>
</evidence>
<evidence type="ECO:0000313" key="3">
    <source>
        <dbReference type="EMBL" id="KAJ8601317.1"/>
    </source>
</evidence>
<dbReference type="PROSITE" id="PS50222">
    <property type="entry name" value="EF_HAND_2"/>
    <property type="match status" value="1"/>
</dbReference>
<dbReference type="PROSITE" id="PS00018">
    <property type="entry name" value="EF_HAND_1"/>
    <property type="match status" value="1"/>
</dbReference>
<dbReference type="PANTHER" id="PTHR36492">
    <property type="match status" value="1"/>
</dbReference>
<dbReference type="Gene3D" id="1.10.238.10">
    <property type="entry name" value="EF-hand"/>
    <property type="match status" value="1"/>
</dbReference>